<protein>
    <submittedName>
        <fullName evidence="2">Uncharacterized protein</fullName>
    </submittedName>
</protein>
<comment type="caution">
    <text evidence="2">The sequence shown here is derived from an EMBL/GenBank/DDBJ whole genome shotgun (WGS) entry which is preliminary data.</text>
</comment>
<sequence length="131" mass="13500">MSNPIDSAATKEHTSVASPKVQSPDVVTHAVPLTTVPPQTSTKSKAKSSMKKTAPKIALSMSNLYLSENPFKSSNVEADVTASGTSISAANVDATSNASETLGLDKPRSVENLGKVDVNPTVDDTTVAEAS</sequence>
<evidence type="ECO:0000256" key="1">
    <source>
        <dbReference type="SAM" id="MobiDB-lite"/>
    </source>
</evidence>
<name>A0A392Q9G4_9FABA</name>
<proteinExistence type="predicted"/>
<feature type="non-terminal residue" evidence="2">
    <location>
        <position position="131"/>
    </location>
</feature>
<accession>A0A392Q9G4</accession>
<evidence type="ECO:0000313" key="2">
    <source>
        <dbReference type="EMBL" id="MCI20961.1"/>
    </source>
</evidence>
<dbReference type="EMBL" id="LXQA010122566">
    <property type="protein sequence ID" value="MCI20961.1"/>
    <property type="molecule type" value="Genomic_DNA"/>
</dbReference>
<reference evidence="2 3" key="1">
    <citation type="journal article" date="2018" name="Front. Plant Sci.">
        <title>Red Clover (Trifolium pratense) and Zigzag Clover (T. medium) - A Picture of Genomic Similarities and Differences.</title>
        <authorList>
            <person name="Dluhosova J."/>
            <person name="Istvanek J."/>
            <person name="Nedelnik J."/>
            <person name="Repkova J."/>
        </authorList>
    </citation>
    <scope>NUCLEOTIDE SEQUENCE [LARGE SCALE GENOMIC DNA]</scope>
    <source>
        <strain evidence="3">cv. 10/8</strain>
        <tissue evidence="2">Leaf</tissue>
    </source>
</reference>
<evidence type="ECO:0000313" key="3">
    <source>
        <dbReference type="Proteomes" id="UP000265520"/>
    </source>
</evidence>
<dbReference type="Proteomes" id="UP000265520">
    <property type="component" value="Unassembled WGS sequence"/>
</dbReference>
<keyword evidence="3" id="KW-1185">Reference proteome</keyword>
<dbReference type="AlphaFoldDB" id="A0A392Q9G4"/>
<feature type="region of interest" description="Disordered" evidence="1">
    <location>
        <begin position="1"/>
        <end position="53"/>
    </location>
</feature>
<feature type="compositionally biased region" description="Basic residues" evidence="1">
    <location>
        <begin position="44"/>
        <end position="53"/>
    </location>
</feature>
<organism evidence="2 3">
    <name type="scientific">Trifolium medium</name>
    <dbReference type="NCBI Taxonomy" id="97028"/>
    <lineage>
        <taxon>Eukaryota</taxon>
        <taxon>Viridiplantae</taxon>
        <taxon>Streptophyta</taxon>
        <taxon>Embryophyta</taxon>
        <taxon>Tracheophyta</taxon>
        <taxon>Spermatophyta</taxon>
        <taxon>Magnoliopsida</taxon>
        <taxon>eudicotyledons</taxon>
        <taxon>Gunneridae</taxon>
        <taxon>Pentapetalae</taxon>
        <taxon>rosids</taxon>
        <taxon>fabids</taxon>
        <taxon>Fabales</taxon>
        <taxon>Fabaceae</taxon>
        <taxon>Papilionoideae</taxon>
        <taxon>50 kb inversion clade</taxon>
        <taxon>NPAAA clade</taxon>
        <taxon>Hologalegina</taxon>
        <taxon>IRL clade</taxon>
        <taxon>Trifolieae</taxon>
        <taxon>Trifolium</taxon>
    </lineage>
</organism>